<sequence>MERAKSRYTILGLSDGLFLGLGISLGISVFHSYQLTFTSILLVGISGSLSNFFSTYNAENFMLGQQLKEYKHVLFAKEYDPKKMTKLKKAKNIKYAEISFLATLIGSIIVLFPYLLYYAIALKEGITTSIISLLLSLFVLAVIGSYSQEEKFKKIKEGLKTAGIGLLIAAISALLGVLINIFI</sequence>
<proteinExistence type="predicted"/>
<reference evidence="6 7" key="1">
    <citation type="journal article" date="2010" name="Proc. Natl. Acad. Sci. U.S.A.">
        <title>Enigmatic, ultrasmall, uncultivated Archaea.</title>
        <authorList>
            <person name="Baker B.J."/>
            <person name="Comolli L.R."/>
            <person name="Dick G.J."/>
            <person name="Hauser L.J."/>
            <person name="Hyatt D."/>
            <person name="Dill B.D."/>
            <person name="Land M.L."/>
            <person name="Verberkmoes N.C."/>
            <person name="Hettich R.L."/>
            <person name="Banfield J.F."/>
        </authorList>
    </citation>
    <scope>NUCLEOTIDE SEQUENCE [LARGE SCALE GENOMIC DNA]</scope>
</reference>
<evidence type="ECO:0000256" key="4">
    <source>
        <dbReference type="ARBA" id="ARBA00023136"/>
    </source>
</evidence>
<keyword evidence="3 5" id="KW-1133">Transmembrane helix</keyword>
<evidence type="ECO:0000256" key="5">
    <source>
        <dbReference type="SAM" id="Phobius"/>
    </source>
</evidence>
<evidence type="ECO:0000256" key="3">
    <source>
        <dbReference type="ARBA" id="ARBA00022989"/>
    </source>
</evidence>
<dbReference type="Pfam" id="PF01988">
    <property type="entry name" value="VIT1"/>
    <property type="match status" value="1"/>
</dbReference>
<feature type="transmembrane region" description="Helical" evidence="5">
    <location>
        <begin position="158"/>
        <end position="182"/>
    </location>
</feature>
<dbReference type="InterPro" id="IPR008217">
    <property type="entry name" value="Ccc1_fam"/>
</dbReference>
<comment type="subcellular location">
    <subcellularLocation>
        <location evidence="1">Endomembrane system</location>
        <topology evidence="1">Multi-pass membrane protein</topology>
    </subcellularLocation>
</comment>
<keyword evidence="2 5" id="KW-0812">Transmembrane</keyword>
<feature type="transmembrane region" description="Helical" evidence="5">
    <location>
        <begin position="37"/>
        <end position="58"/>
    </location>
</feature>
<organism evidence="6 7">
    <name type="scientific">Candidatus Parvarchaeum acidiphilum ARMAN-4</name>
    <dbReference type="NCBI Taxonomy" id="662760"/>
    <lineage>
        <taxon>Archaea</taxon>
        <taxon>Candidatus Parvarchaeota</taxon>
        <taxon>Candidatus Parvarchaeum</taxon>
    </lineage>
</organism>
<name>D2EFY7_PARA4</name>
<gene>
    <name evidence="6" type="ORF">BJBARM4_0668</name>
</gene>
<dbReference type="GO" id="GO:0012505">
    <property type="term" value="C:endomembrane system"/>
    <property type="evidence" value="ECO:0007669"/>
    <property type="project" value="UniProtKB-SubCell"/>
</dbReference>
<dbReference type="EMBL" id="GG730050">
    <property type="protein sequence ID" value="EEZ92727.1"/>
    <property type="molecule type" value="Genomic_DNA"/>
</dbReference>
<evidence type="ECO:0000313" key="7">
    <source>
        <dbReference type="Proteomes" id="UP000009375"/>
    </source>
</evidence>
<feature type="transmembrane region" description="Helical" evidence="5">
    <location>
        <begin position="126"/>
        <end position="146"/>
    </location>
</feature>
<dbReference type="AlphaFoldDB" id="D2EFY7"/>
<evidence type="ECO:0000256" key="1">
    <source>
        <dbReference type="ARBA" id="ARBA00004127"/>
    </source>
</evidence>
<dbReference type="Proteomes" id="UP000009375">
    <property type="component" value="Unassembled WGS sequence"/>
</dbReference>
<keyword evidence="4 5" id="KW-0472">Membrane</keyword>
<dbReference type="GO" id="GO:0005384">
    <property type="term" value="F:manganese ion transmembrane transporter activity"/>
    <property type="evidence" value="ECO:0007669"/>
    <property type="project" value="InterPro"/>
</dbReference>
<evidence type="ECO:0000256" key="2">
    <source>
        <dbReference type="ARBA" id="ARBA00022692"/>
    </source>
</evidence>
<evidence type="ECO:0000313" key="6">
    <source>
        <dbReference type="EMBL" id="EEZ92727.1"/>
    </source>
</evidence>
<dbReference type="GO" id="GO:0030026">
    <property type="term" value="P:intracellular manganese ion homeostasis"/>
    <property type="evidence" value="ECO:0007669"/>
    <property type="project" value="InterPro"/>
</dbReference>
<feature type="transmembrane region" description="Helical" evidence="5">
    <location>
        <begin position="12"/>
        <end position="31"/>
    </location>
</feature>
<feature type="transmembrane region" description="Helical" evidence="5">
    <location>
        <begin position="98"/>
        <end position="120"/>
    </location>
</feature>
<accession>D2EFY7</accession>
<protein>
    <submittedName>
        <fullName evidence="6">Uncharacterized protein</fullName>
    </submittedName>
</protein>